<evidence type="ECO:0000313" key="2">
    <source>
        <dbReference type="EMBL" id="DAF48828.1"/>
    </source>
</evidence>
<feature type="region of interest" description="Disordered" evidence="1">
    <location>
        <begin position="301"/>
        <end position="344"/>
    </location>
</feature>
<protein>
    <submittedName>
        <fullName evidence="2">Prohead core protein serine protease</fullName>
    </submittedName>
</protein>
<accession>A0A8S5SCR3</accession>
<organism evidence="2">
    <name type="scientific">Myoviridae sp. ctuim2</name>
    <dbReference type="NCBI Taxonomy" id="2827717"/>
    <lineage>
        <taxon>Viruses</taxon>
        <taxon>Duplodnaviria</taxon>
        <taxon>Heunggongvirae</taxon>
        <taxon>Uroviricota</taxon>
        <taxon>Caudoviricetes</taxon>
    </lineage>
</organism>
<name>A0A8S5SCR3_9CAUD</name>
<dbReference type="GO" id="GO:0006508">
    <property type="term" value="P:proteolysis"/>
    <property type="evidence" value="ECO:0007669"/>
    <property type="project" value="UniProtKB-KW"/>
</dbReference>
<keyword evidence="2" id="KW-0378">Hydrolase</keyword>
<keyword evidence="2" id="KW-0645">Protease</keyword>
<sequence length="1076" mass="121047">MNKSNAIWLMEHSRKPLSLLDISESEVGSGSTPKYILTGICAEFDTPNDNNRIYKKEDYLKHLEYLKPQIEQGILLGSPDHDEDYHVSMRSVSHIIRDLWYDEAENNVKIKIELLPTNLGKDLIEIVKAGSPLFISSRATGYRDEQTGVVTIDTIYTYDVVYRPGFANAKLTRISESKSFTTYVAPRLVENALGEVSEFDKLRDKLISMLVSGSIDSEEKLNIWIGKYKRHYRLPEQGDHFISYIKKSEPFQEIVSSIFPDWKYKDVNPEENVNLVEDFGDDDCKDKDLNGNCVITTIPENPDVVISENPDESTGKEEPTQENPLDTEIATQDTQSTEPTVSEEVDGFRYKVGDEVEFPRNYKNKTVAGSTYSIESIKGDEVALKNIKTKDIIMYNLKSLSNNESLENTLSPGDEVRIKNKESEFYGMTGLAGEIQGDNVLVTLNGIEREFLLSDIEIEQTISESLKDDLSDIISSEDDDEKKVEKILALSDLPDVFKNTISSKDSTSEKVKYVKDWVFNAENWKEILKVNESLKWVLSFEVESSNGIKYRIVLDDYQKFGVQRSEVGGWKNLHVEPSIEDVLSGKIKVDDTTLVFDPSEHLDHFKDLGLLEDKDEDITSSKDETNAILDIFDNLAKSGTGLEDILSSISTTVDLSREDIISVLSNNGRISKIDTPTEDEEPVSTDNVTFVSEANAEDTQVLELYKNYSRGGASLVEVIDYITMNTGLNIESVRDILVKNGVLGKDEFIITESATIYENDQDLPQAGDKYTIRYGGETLQVSVVSVSDDMVNLISNSSDPYLKDITMEVQEFKSSITTEEDAENKANYEDILSKVAKLEESVGLLTGMLENILRENKILRRKMSESKSLFESRKPAPELVEGKTYMVKTSNSGVEQGTYVKYLGDGFITEDGREVRLDESSVIPTTKDISESVDPKTLVFDLKFPKLKGLRKETKSMFECLSPIRQEIIFSGLSEYSDEEVETAIEDSTSQIDFVFALEHIPAEFVGSWEALPQVEKENIISAFKLKNPKTVDEVVSFWYSVGLEETYSDSNIGVLTTGVDSSVLELGYDINDINI</sequence>
<feature type="compositionally biased region" description="Polar residues" evidence="1">
    <location>
        <begin position="321"/>
        <end position="340"/>
    </location>
</feature>
<dbReference type="GO" id="GO:0008233">
    <property type="term" value="F:peptidase activity"/>
    <property type="evidence" value="ECO:0007669"/>
    <property type="project" value="UniProtKB-KW"/>
</dbReference>
<proteinExistence type="predicted"/>
<dbReference type="EMBL" id="BK032575">
    <property type="protein sequence ID" value="DAF48828.1"/>
    <property type="molecule type" value="Genomic_DNA"/>
</dbReference>
<evidence type="ECO:0000256" key="1">
    <source>
        <dbReference type="SAM" id="MobiDB-lite"/>
    </source>
</evidence>
<reference evidence="2" key="1">
    <citation type="journal article" date="2021" name="Proc. Natl. Acad. Sci. U.S.A.">
        <title>A Catalog of Tens of Thousands of Viruses from Human Metagenomes Reveals Hidden Associations with Chronic Diseases.</title>
        <authorList>
            <person name="Tisza M.J."/>
            <person name="Buck C.B."/>
        </authorList>
    </citation>
    <scope>NUCLEOTIDE SEQUENCE</scope>
    <source>
        <strain evidence="2">Ctuim2</strain>
    </source>
</reference>